<keyword evidence="3" id="KW-1185">Reference proteome</keyword>
<sequence length="167" mass="19313">MESFFEFIVIFLLFIGFIFPLSTFIHELGHGLTALVLSKYPVEIRLGSSSKSFDWRIGRLTIKMQPFSGWIGFVQYRVTTGEDYKRDNNIILLNGPISSLVFSFLSYLLLRYINLPEIPYFIINAIMIASLVQFFITILPIKYPFIFGAYRNTPSDGYTILKLLKNK</sequence>
<evidence type="ECO:0000313" key="3">
    <source>
        <dbReference type="Proteomes" id="UP001145072"/>
    </source>
</evidence>
<feature type="transmembrane region" description="Helical" evidence="1">
    <location>
        <begin position="122"/>
        <end position="141"/>
    </location>
</feature>
<dbReference type="CDD" id="cd05709">
    <property type="entry name" value="S2P-M50"/>
    <property type="match status" value="1"/>
</dbReference>
<keyword evidence="1" id="KW-0812">Transmembrane</keyword>
<proteinExistence type="predicted"/>
<dbReference type="AlphaFoldDB" id="A0A9X3WNY5"/>
<feature type="transmembrane region" description="Helical" evidence="1">
    <location>
        <begin position="90"/>
        <end position="110"/>
    </location>
</feature>
<comment type="caution">
    <text evidence="2">The sequence shown here is derived from an EMBL/GenBank/DDBJ whole genome shotgun (WGS) entry which is preliminary data.</text>
</comment>
<reference evidence="2" key="1">
    <citation type="submission" date="2022-06" db="EMBL/GenBank/DDBJ databases">
        <title>Aquibacillus sp. a new bacterium isolated from soil saline samples.</title>
        <authorList>
            <person name="Galisteo C."/>
            <person name="De La Haba R."/>
            <person name="Sanchez-Porro C."/>
            <person name="Ventosa A."/>
        </authorList>
    </citation>
    <scope>NUCLEOTIDE SEQUENCE</scope>
    <source>
        <strain evidence="2">JCM 12387</strain>
    </source>
</reference>
<keyword evidence="1" id="KW-1133">Transmembrane helix</keyword>
<name>A0A9X3WNY5_9BACI</name>
<gene>
    <name evidence="2" type="ORF">NC661_14880</name>
</gene>
<keyword evidence="1" id="KW-0472">Membrane</keyword>
<evidence type="ECO:0000256" key="1">
    <source>
        <dbReference type="SAM" id="Phobius"/>
    </source>
</evidence>
<feature type="transmembrane region" description="Helical" evidence="1">
    <location>
        <begin position="7"/>
        <end position="25"/>
    </location>
</feature>
<dbReference type="Proteomes" id="UP001145072">
    <property type="component" value="Unassembled WGS sequence"/>
</dbReference>
<accession>A0A9X3WNY5</accession>
<protein>
    <submittedName>
        <fullName evidence="2">M50 family metallopeptidase</fullName>
    </submittedName>
</protein>
<organism evidence="2 3">
    <name type="scientific">Aquibacillus koreensis</name>
    <dbReference type="NCBI Taxonomy" id="279446"/>
    <lineage>
        <taxon>Bacteria</taxon>
        <taxon>Bacillati</taxon>
        <taxon>Bacillota</taxon>
        <taxon>Bacilli</taxon>
        <taxon>Bacillales</taxon>
        <taxon>Bacillaceae</taxon>
        <taxon>Aquibacillus</taxon>
    </lineage>
</organism>
<dbReference type="EMBL" id="JAMQJZ010000012">
    <property type="protein sequence ID" value="MDC3421656.1"/>
    <property type="molecule type" value="Genomic_DNA"/>
</dbReference>
<dbReference type="RefSeq" id="WP_259870934.1">
    <property type="nucleotide sequence ID" value="NZ_JAMQJZ010000012.1"/>
</dbReference>
<evidence type="ECO:0000313" key="2">
    <source>
        <dbReference type="EMBL" id="MDC3421656.1"/>
    </source>
</evidence>